<organism evidence="2">
    <name type="scientific">uncultured Rubrobacteraceae bacterium</name>
    <dbReference type="NCBI Taxonomy" id="349277"/>
    <lineage>
        <taxon>Bacteria</taxon>
        <taxon>Bacillati</taxon>
        <taxon>Actinomycetota</taxon>
        <taxon>Rubrobacteria</taxon>
        <taxon>Rubrobacterales</taxon>
        <taxon>Rubrobacteraceae</taxon>
        <taxon>environmental samples</taxon>
    </lineage>
</organism>
<accession>A0A6J4RE89</accession>
<gene>
    <name evidence="2" type="ORF">AVDCRST_MAG28-4162</name>
</gene>
<dbReference type="EMBL" id="CADCVE010000106">
    <property type="protein sequence ID" value="CAA9466617.1"/>
    <property type="molecule type" value="Genomic_DNA"/>
</dbReference>
<dbReference type="AlphaFoldDB" id="A0A6J4RE89"/>
<reference evidence="2" key="1">
    <citation type="submission" date="2020-02" db="EMBL/GenBank/DDBJ databases">
        <authorList>
            <person name="Meier V. D."/>
        </authorList>
    </citation>
    <scope>NUCLEOTIDE SEQUENCE</scope>
    <source>
        <strain evidence="2">AVDCRST_MAG28</strain>
    </source>
</reference>
<protein>
    <submittedName>
        <fullName evidence="2">Uncharacterized protein</fullName>
    </submittedName>
</protein>
<proteinExistence type="predicted"/>
<keyword evidence="1" id="KW-0472">Membrane</keyword>
<keyword evidence="1" id="KW-1133">Transmembrane helix</keyword>
<evidence type="ECO:0000256" key="1">
    <source>
        <dbReference type="SAM" id="Phobius"/>
    </source>
</evidence>
<evidence type="ECO:0000313" key="2">
    <source>
        <dbReference type="EMBL" id="CAA9466617.1"/>
    </source>
</evidence>
<keyword evidence="1" id="KW-0812">Transmembrane</keyword>
<sequence length="58" mass="6099">MALGLQAPETYTLPGVARANVFQKANDAGVVKGVGFYAYYAFCAASALGLSDLGWRLN</sequence>
<name>A0A6J4RE89_9ACTN</name>
<feature type="transmembrane region" description="Helical" evidence="1">
    <location>
        <begin position="36"/>
        <end position="55"/>
    </location>
</feature>